<name>A0A376BL13_9NEIS</name>
<dbReference type="AlphaFoldDB" id="A0A376BL13"/>
<protein>
    <submittedName>
        <fullName evidence="1">Uncharacterized protein</fullName>
    </submittedName>
</protein>
<organism evidence="1 2">
    <name type="scientific">Alysiella crassa</name>
    <dbReference type="NCBI Taxonomy" id="153491"/>
    <lineage>
        <taxon>Bacteria</taxon>
        <taxon>Pseudomonadati</taxon>
        <taxon>Pseudomonadota</taxon>
        <taxon>Betaproteobacteria</taxon>
        <taxon>Neisseriales</taxon>
        <taxon>Neisseriaceae</taxon>
        <taxon>Alysiella</taxon>
    </lineage>
</organism>
<dbReference type="EMBL" id="UFSO01000002">
    <property type="protein sequence ID" value="SSY70457.1"/>
    <property type="molecule type" value="Genomic_DNA"/>
</dbReference>
<evidence type="ECO:0000313" key="1">
    <source>
        <dbReference type="EMBL" id="SSY70457.1"/>
    </source>
</evidence>
<reference evidence="1 2" key="1">
    <citation type="submission" date="2018-06" db="EMBL/GenBank/DDBJ databases">
        <authorList>
            <consortium name="Pathogen Informatics"/>
            <person name="Doyle S."/>
        </authorList>
    </citation>
    <scope>NUCLEOTIDE SEQUENCE [LARGE SCALE GENOMIC DNA]</scope>
    <source>
        <strain evidence="1 2">NCTC10283</strain>
    </source>
</reference>
<accession>A0A376BL13</accession>
<gene>
    <name evidence="1" type="ORF">NCTC10283_00553</name>
</gene>
<dbReference type="Proteomes" id="UP000254209">
    <property type="component" value="Unassembled WGS sequence"/>
</dbReference>
<proteinExistence type="predicted"/>
<sequence>MRTSFFIVLFLSCTERLPEKFFRAIGLCWHGFSTARVAYSANHSLWRNNLLRGTSRQIRQSESRPRGGCGKWAKQGFHYRAVPPRDWQQRQTHRLRRRFAAQTVFIGFRIAFRLPESLKPLFKIHKPFVFIITVQRVNITFDFGVSPIQTWCDVPKFQ</sequence>
<evidence type="ECO:0000313" key="2">
    <source>
        <dbReference type="Proteomes" id="UP000254209"/>
    </source>
</evidence>
<keyword evidence="2" id="KW-1185">Reference proteome</keyword>